<comment type="caution">
    <text evidence="1">The sequence shown here is derived from an EMBL/GenBank/DDBJ whole genome shotgun (WGS) entry which is preliminary data.</text>
</comment>
<gene>
    <name evidence="1" type="ORF">HT134_38090</name>
</gene>
<dbReference type="Proteomes" id="UP000546126">
    <property type="component" value="Unassembled WGS sequence"/>
</dbReference>
<protein>
    <recommendedName>
        <fullName evidence="3">DUF3806 domain-containing protein</fullName>
    </recommendedName>
</protein>
<evidence type="ECO:0000313" key="1">
    <source>
        <dbReference type="EMBL" id="NUW45886.1"/>
    </source>
</evidence>
<dbReference type="EMBL" id="JABWGO010000013">
    <property type="protein sequence ID" value="NUW45886.1"/>
    <property type="molecule type" value="Genomic_DNA"/>
</dbReference>
<dbReference type="AlphaFoldDB" id="A0A7Y6MGN5"/>
<organism evidence="1 2">
    <name type="scientific">Nonomuraea rhodomycinica</name>
    <dbReference type="NCBI Taxonomy" id="1712872"/>
    <lineage>
        <taxon>Bacteria</taxon>
        <taxon>Bacillati</taxon>
        <taxon>Actinomycetota</taxon>
        <taxon>Actinomycetes</taxon>
        <taxon>Streptosporangiales</taxon>
        <taxon>Streptosporangiaceae</taxon>
        <taxon>Nonomuraea</taxon>
    </lineage>
</organism>
<sequence length="182" mass="20322">MEPRRLCRGGSDLALIRINIEEATMRAKAQQDPPPSDAETAAHMSDLAELFMEHSRADGHSFDWDPAFLRHLDNYCAEFAAAEPPPEVTHSMILSAGAYLGEMIVRNCGWRWVYCADEKAAAVESPGGVRGYPHNKVAKRIREGTVHDLEAFFQYAATGEAPRGSAARVIKPSWWRRLRSRA</sequence>
<accession>A0A7Y6MGN5</accession>
<name>A0A7Y6MGN5_9ACTN</name>
<proteinExistence type="predicted"/>
<dbReference type="RefSeq" id="WP_175605344.1">
    <property type="nucleotide sequence ID" value="NZ_JABWGO010000013.1"/>
</dbReference>
<evidence type="ECO:0000313" key="2">
    <source>
        <dbReference type="Proteomes" id="UP000546126"/>
    </source>
</evidence>
<keyword evidence="2" id="KW-1185">Reference proteome</keyword>
<evidence type="ECO:0008006" key="3">
    <source>
        <dbReference type="Google" id="ProtNLM"/>
    </source>
</evidence>
<reference evidence="1 2" key="1">
    <citation type="submission" date="2020-06" db="EMBL/GenBank/DDBJ databases">
        <authorList>
            <person name="Chanama M."/>
        </authorList>
    </citation>
    <scope>NUCLEOTIDE SEQUENCE [LARGE SCALE GENOMIC DNA]</scope>
    <source>
        <strain evidence="1 2">TBRC6557</strain>
    </source>
</reference>